<feature type="compositionally biased region" description="Basic and acidic residues" evidence="2">
    <location>
        <begin position="231"/>
        <end position="244"/>
    </location>
</feature>
<evidence type="ECO:0000256" key="1">
    <source>
        <dbReference type="ARBA" id="ARBA00023242"/>
    </source>
</evidence>
<feature type="compositionally biased region" description="Basic and acidic residues" evidence="2">
    <location>
        <begin position="465"/>
        <end position="483"/>
    </location>
</feature>
<dbReference type="AlphaFoldDB" id="E3MLT3"/>
<feature type="region of interest" description="Disordered" evidence="2">
    <location>
        <begin position="216"/>
        <end position="247"/>
    </location>
</feature>
<gene>
    <name evidence="4" type="ORF">CRE_31313</name>
</gene>
<feature type="compositionally biased region" description="Basic and acidic residues" evidence="2">
    <location>
        <begin position="353"/>
        <end position="364"/>
    </location>
</feature>
<dbReference type="SMART" id="SM01189">
    <property type="entry name" value="ELM2"/>
    <property type="match status" value="1"/>
</dbReference>
<dbReference type="HOGENOM" id="CLU_316930_0_0_1"/>
<feature type="region of interest" description="Disordered" evidence="2">
    <location>
        <begin position="432"/>
        <end position="454"/>
    </location>
</feature>
<feature type="region of interest" description="Disordered" evidence="2">
    <location>
        <begin position="82"/>
        <end position="104"/>
    </location>
</feature>
<evidence type="ECO:0000259" key="3">
    <source>
        <dbReference type="PROSITE" id="PS51156"/>
    </source>
</evidence>
<sequence>MYSMCLLTKNAQCASQTVGGCIDLRPPDRDLCSYQAVIMQSSKFNNTPRNTGVSSRIPISAPTNNRLSEEGRNLPLVMNAAQAQPRTARVRGPPAKQMQSKSSGAIEDVITLSSDEDDILVTHTNQSLRFSTSAPTNKRRLGEIRNLPRIAQRYMNQHSRSPRLEGPTANRMQSKRSRENEDVITLSSDEDDILDDFGMEIEEVQAEEPDMEIIEISDDDDKPPTIQPPKKMNEKPAESTEKNLQKQCPNVLAVKNELKQKENIASEPKDLSTRMNDVPKIMQNGGQSSKIDSSRAVTIKQEQESVMEEVLLSDSVSNNPTSSSFTTTARKPVKIEKLSLAEICEQNPEEVGTESRKNRSENKSEINLSEIKSKKVSKHQTEPHEMMEESACHKMSTKNDTLIKNDIEKHVTVKIEQQPYTKKDTFLATEEQDTNLSTSPGEPVPPILSSSSSELKEVKKLNSLTKVEHETQQDNSETERHAEGLPIVQSNQQTSSTIGLKINSGETKTETSQRVEKKRNSGIEKAKTPEIVQKESKPSSSSCIYTIVHTLPEYADKKIRIGEGYQVIVPVTTEPIQEYIGREDREELIWTPREEVIGAEEEIFYRRIHTVYWFAIWRQFKGHIPYELALQNLMENRYHMAASLETIDQYLGRLPAKLKELCVAQAKLIASIALNEETTMEQIKMQALKNFELVDVRKYYFRFIKYALLNGGHEVPCVCDHDLCRPIDFEPRVTCTNCTKHHRTANGRKSMCLICKTYEEITGETRPANRVIFLDEERKFLEAWREREQTLGKAQSKEQIENMLRRAETARWKLLDLSDEEKLMLEEKHYSTTGLNDAQIARKKSDICNQLKPFVLPLFVDCKCLTHKGIAIKKRPQWNKKQNLVNPEIPGAQFIFDRKDDPWFDSSKPMPSRRSLRLYI</sequence>
<feature type="compositionally biased region" description="Basic and acidic residues" evidence="2">
    <location>
        <begin position="260"/>
        <end position="272"/>
    </location>
</feature>
<keyword evidence="5" id="KW-1185">Reference proteome</keyword>
<feature type="domain" description="ELM2" evidence="3">
    <location>
        <begin position="557"/>
        <end position="651"/>
    </location>
</feature>
<feature type="region of interest" description="Disordered" evidence="2">
    <location>
        <begin position="260"/>
        <end position="300"/>
    </location>
</feature>
<protein>
    <recommendedName>
        <fullName evidence="3">ELM2 domain-containing protein</fullName>
    </recommendedName>
</protein>
<feature type="region of interest" description="Disordered" evidence="2">
    <location>
        <begin position="504"/>
        <end position="524"/>
    </location>
</feature>
<keyword evidence="1" id="KW-0539">Nucleus</keyword>
<dbReference type="EMBL" id="DS268455">
    <property type="protein sequence ID" value="EFP04629.1"/>
    <property type="molecule type" value="Genomic_DNA"/>
</dbReference>
<organism evidence="5">
    <name type="scientific">Caenorhabditis remanei</name>
    <name type="common">Caenorhabditis vulgaris</name>
    <dbReference type="NCBI Taxonomy" id="31234"/>
    <lineage>
        <taxon>Eukaryota</taxon>
        <taxon>Metazoa</taxon>
        <taxon>Ecdysozoa</taxon>
        <taxon>Nematoda</taxon>
        <taxon>Chromadorea</taxon>
        <taxon>Rhabditida</taxon>
        <taxon>Rhabditina</taxon>
        <taxon>Rhabditomorpha</taxon>
        <taxon>Rhabditoidea</taxon>
        <taxon>Rhabditidae</taxon>
        <taxon>Peloderinae</taxon>
        <taxon>Caenorhabditis</taxon>
    </lineage>
</organism>
<dbReference type="InParanoid" id="E3MLT3"/>
<feature type="region of interest" description="Disordered" evidence="2">
    <location>
        <begin position="465"/>
        <end position="484"/>
    </location>
</feature>
<dbReference type="Proteomes" id="UP000008281">
    <property type="component" value="Unassembled WGS sequence"/>
</dbReference>
<feature type="compositionally biased region" description="Basic and acidic residues" evidence="2">
    <location>
        <begin position="379"/>
        <end position="392"/>
    </location>
</feature>
<feature type="region of interest" description="Disordered" evidence="2">
    <location>
        <begin position="344"/>
        <end position="394"/>
    </location>
</feature>
<reference evidence="4" key="1">
    <citation type="submission" date="2007-07" db="EMBL/GenBank/DDBJ databases">
        <title>PCAP assembly of the Caenorhabditis remanei genome.</title>
        <authorList>
            <consortium name="The Caenorhabditis remanei Sequencing Consortium"/>
            <person name="Wilson R.K."/>
        </authorList>
    </citation>
    <scope>NUCLEOTIDE SEQUENCE [LARGE SCALE GENOMIC DNA]</scope>
    <source>
        <strain evidence="4">PB4641</strain>
    </source>
</reference>
<dbReference type="InterPro" id="IPR000949">
    <property type="entry name" value="ELM2_dom"/>
</dbReference>
<name>E3MLT3_CAERE</name>
<feature type="region of interest" description="Disordered" evidence="2">
    <location>
        <begin position="47"/>
        <end position="68"/>
    </location>
</feature>
<evidence type="ECO:0000256" key="2">
    <source>
        <dbReference type="SAM" id="MobiDB-lite"/>
    </source>
</evidence>
<dbReference type="PROSITE" id="PS51156">
    <property type="entry name" value="ELM2"/>
    <property type="match status" value="1"/>
</dbReference>
<feature type="compositionally biased region" description="Basic and acidic residues" evidence="2">
    <location>
        <begin position="507"/>
        <end position="524"/>
    </location>
</feature>
<accession>E3MLT3</accession>
<feature type="region of interest" description="Disordered" evidence="2">
    <location>
        <begin position="157"/>
        <end position="183"/>
    </location>
</feature>
<evidence type="ECO:0000313" key="4">
    <source>
        <dbReference type="EMBL" id="EFP04629.1"/>
    </source>
</evidence>
<evidence type="ECO:0000313" key="5">
    <source>
        <dbReference type="Proteomes" id="UP000008281"/>
    </source>
</evidence>
<proteinExistence type="predicted"/>